<dbReference type="InterPro" id="IPR022025">
    <property type="entry name" value="Amidoligase_2"/>
</dbReference>
<dbReference type="PANTHER" id="PTHR36847">
    <property type="entry name" value="AMIDOLIGASE ENZYME"/>
    <property type="match status" value="1"/>
</dbReference>
<organism evidence="2 3">
    <name type="scientific">Trichocladium antarcticum</name>
    <dbReference type="NCBI Taxonomy" id="1450529"/>
    <lineage>
        <taxon>Eukaryota</taxon>
        <taxon>Fungi</taxon>
        <taxon>Dikarya</taxon>
        <taxon>Ascomycota</taxon>
        <taxon>Pezizomycotina</taxon>
        <taxon>Sordariomycetes</taxon>
        <taxon>Sordariomycetidae</taxon>
        <taxon>Sordariales</taxon>
        <taxon>Chaetomiaceae</taxon>
        <taxon>Trichocladium</taxon>
    </lineage>
</organism>
<dbReference type="Proteomes" id="UP001304895">
    <property type="component" value="Unassembled WGS sequence"/>
</dbReference>
<comment type="caution">
    <text evidence="2">The sequence shown here is derived from an EMBL/GenBank/DDBJ whole genome shotgun (WGS) entry which is preliminary data.</text>
</comment>
<feature type="compositionally biased region" description="Low complexity" evidence="1">
    <location>
        <begin position="421"/>
        <end position="443"/>
    </location>
</feature>
<feature type="region of interest" description="Disordered" evidence="1">
    <location>
        <begin position="1"/>
        <end position="48"/>
    </location>
</feature>
<accession>A0AAN6ZEF5</accession>
<evidence type="ECO:0000313" key="2">
    <source>
        <dbReference type="EMBL" id="KAK4136085.1"/>
    </source>
</evidence>
<feature type="compositionally biased region" description="Low complexity" evidence="1">
    <location>
        <begin position="11"/>
        <end position="47"/>
    </location>
</feature>
<dbReference type="Pfam" id="PF12224">
    <property type="entry name" value="Amidoligase_2"/>
    <property type="match status" value="1"/>
</dbReference>
<dbReference type="PANTHER" id="PTHR36847:SF1">
    <property type="entry name" value="AMIDOLIGASE ENZYME"/>
    <property type="match status" value="1"/>
</dbReference>
<evidence type="ECO:0000256" key="1">
    <source>
        <dbReference type="SAM" id="MobiDB-lite"/>
    </source>
</evidence>
<feature type="compositionally biased region" description="Pro residues" evidence="1">
    <location>
        <begin position="515"/>
        <end position="532"/>
    </location>
</feature>
<sequence length="588" mass="64558">MSSRTTGPGVASSSSRRTLATAAPGNNANNRTAPAARPSSSASAARPGPNPLFGLEIEIFVKLRPEIECAIKKQRQTDIQPEEPYWRDWDLTLGNGTGKQNLKAKQRKCVGQAIEALIEGVLGPTHAWSCEADASLKEYKLTEPPEPRKWWGIEIISPPMSAGRKWQEEVRQVFAAVDEEFELWTNSFCACHVHVSPGPLRKNSYTFDQLVQIASASQFWEMALQRILPEERRNNRYAMSNNTAFATAAYNNVPYATWGPVFQEIKDAAASSRKHMVPFVQFGYLMAGANPTGLDATDTGTRYLSSNFLPLDRLGTVELRRQAGVASARTAIYRALLALTLHVSALRYNFAAAAARGGHASHEELISELAGCIKQLPEQCRGARFVKWLKECAEDYAPGCRPFTEREVNHREHSLHAQDTPLRPAAPASSAARQSGRQRAPSTAQPPPQPVAQPRSQRVVPTPAQPTTRRQNTAAPTHTQRPAREPPQRGVSYVTPTASARQPQPPAHAQHQPRQPAPPPPAPQLCPVPLPTQPVRHPAGPPAPYNIVYAEPAPAPQARYVPMPPPPLQQQQQYNLNGQAADAQGYYR</sequence>
<dbReference type="EMBL" id="MU853404">
    <property type="protein sequence ID" value="KAK4136085.1"/>
    <property type="molecule type" value="Genomic_DNA"/>
</dbReference>
<name>A0AAN6ZEF5_9PEZI</name>
<feature type="compositionally biased region" description="Polar residues" evidence="1">
    <location>
        <begin position="465"/>
        <end position="480"/>
    </location>
</feature>
<evidence type="ECO:0008006" key="4">
    <source>
        <dbReference type="Google" id="ProtNLM"/>
    </source>
</evidence>
<reference evidence="2" key="1">
    <citation type="journal article" date="2023" name="Mol. Phylogenet. Evol.">
        <title>Genome-scale phylogeny and comparative genomics of the fungal order Sordariales.</title>
        <authorList>
            <person name="Hensen N."/>
            <person name="Bonometti L."/>
            <person name="Westerberg I."/>
            <person name="Brannstrom I.O."/>
            <person name="Guillou S."/>
            <person name="Cros-Aarteil S."/>
            <person name="Calhoun S."/>
            <person name="Haridas S."/>
            <person name="Kuo A."/>
            <person name="Mondo S."/>
            <person name="Pangilinan J."/>
            <person name="Riley R."/>
            <person name="LaButti K."/>
            <person name="Andreopoulos B."/>
            <person name="Lipzen A."/>
            <person name="Chen C."/>
            <person name="Yan M."/>
            <person name="Daum C."/>
            <person name="Ng V."/>
            <person name="Clum A."/>
            <person name="Steindorff A."/>
            <person name="Ohm R.A."/>
            <person name="Martin F."/>
            <person name="Silar P."/>
            <person name="Natvig D.O."/>
            <person name="Lalanne C."/>
            <person name="Gautier V."/>
            <person name="Ament-Velasquez S.L."/>
            <person name="Kruys A."/>
            <person name="Hutchinson M.I."/>
            <person name="Powell A.J."/>
            <person name="Barry K."/>
            <person name="Miller A.N."/>
            <person name="Grigoriev I.V."/>
            <person name="Debuchy R."/>
            <person name="Gladieux P."/>
            <person name="Hiltunen Thoren M."/>
            <person name="Johannesson H."/>
        </authorList>
    </citation>
    <scope>NUCLEOTIDE SEQUENCE</scope>
    <source>
        <strain evidence="2">CBS 123565</strain>
    </source>
</reference>
<gene>
    <name evidence="2" type="ORF">BT67DRAFT_432870</name>
</gene>
<dbReference type="AlphaFoldDB" id="A0AAN6ZEF5"/>
<evidence type="ECO:0000313" key="3">
    <source>
        <dbReference type="Proteomes" id="UP001304895"/>
    </source>
</evidence>
<feature type="compositionally biased region" description="Low complexity" evidence="1">
    <location>
        <begin position="452"/>
        <end position="461"/>
    </location>
</feature>
<protein>
    <recommendedName>
        <fullName evidence="4">Amidoligase enzyme-domain-containing protein</fullName>
    </recommendedName>
</protein>
<keyword evidence="3" id="KW-1185">Reference proteome</keyword>
<proteinExistence type="predicted"/>
<reference evidence="2" key="2">
    <citation type="submission" date="2023-05" db="EMBL/GenBank/DDBJ databases">
        <authorList>
            <consortium name="Lawrence Berkeley National Laboratory"/>
            <person name="Steindorff A."/>
            <person name="Hensen N."/>
            <person name="Bonometti L."/>
            <person name="Westerberg I."/>
            <person name="Brannstrom I.O."/>
            <person name="Guillou S."/>
            <person name="Cros-Aarteil S."/>
            <person name="Calhoun S."/>
            <person name="Haridas S."/>
            <person name="Kuo A."/>
            <person name="Mondo S."/>
            <person name="Pangilinan J."/>
            <person name="Riley R."/>
            <person name="Labutti K."/>
            <person name="Andreopoulos B."/>
            <person name="Lipzen A."/>
            <person name="Chen C."/>
            <person name="Yanf M."/>
            <person name="Daum C."/>
            <person name="Ng V."/>
            <person name="Clum A."/>
            <person name="Ohm R."/>
            <person name="Martin F."/>
            <person name="Silar P."/>
            <person name="Natvig D."/>
            <person name="Lalanne C."/>
            <person name="Gautier V."/>
            <person name="Ament-Velasquez S.L."/>
            <person name="Kruys A."/>
            <person name="Hutchinson M.I."/>
            <person name="Powell A.J."/>
            <person name="Barry K."/>
            <person name="Miller A.N."/>
            <person name="Grigoriev I.V."/>
            <person name="Debuchy R."/>
            <person name="Gladieux P."/>
            <person name="Thoren M.H."/>
            <person name="Johannesson H."/>
        </authorList>
    </citation>
    <scope>NUCLEOTIDE SEQUENCE</scope>
    <source>
        <strain evidence="2">CBS 123565</strain>
    </source>
</reference>
<feature type="region of interest" description="Disordered" evidence="1">
    <location>
        <begin position="410"/>
        <end position="542"/>
    </location>
</feature>